<evidence type="ECO:0000313" key="4">
    <source>
        <dbReference type="EMBL" id="CAF0689831.1"/>
    </source>
</evidence>
<evidence type="ECO:0000256" key="1">
    <source>
        <dbReference type="ARBA" id="ARBA00022729"/>
    </source>
</evidence>
<gene>
    <name evidence="4" type="primary">xoxJ</name>
    <name evidence="4" type="ORF">MPNT_10389</name>
</gene>
<feature type="region of interest" description="Disordered" evidence="2">
    <location>
        <begin position="270"/>
        <end position="291"/>
    </location>
</feature>
<dbReference type="InterPro" id="IPR001638">
    <property type="entry name" value="Solute-binding_3/MltF_N"/>
</dbReference>
<evidence type="ECO:0000313" key="5">
    <source>
        <dbReference type="Proteomes" id="UP000663859"/>
    </source>
</evidence>
<dbReference type="InterPro" id="IPR022448">
    <property type="entry name" value="Quinoprotein_dehydrogenase"/>
</dbReference>
<evidence type="ECO:0000256" key="2">
    <source>
        <dbReference type="SAM" id="MobiDB-lite"/>
    </source>
</evidence>
<feature type="compositionally biased region" description="Basic residues" evidence="2">
    <location>
        <begin position="274"/>
        <end position="289"/>
    </location>
</feature>
<dbReference type="Proteomes" id="UP000663859">
    <property type="component" value="Unassembled WGS sequence"/>
</dbReference>
<dbReference type="AlphaFoldDB" id="A0A8J2BKN0"/>
<dbReference type="SMART" id="SM00062">
    <property type="entry name" value="PBPb"/>
    <property type="match status" value="1"/>
</dbReference>
<sequence length="324" mass="35990">MIEARARKIGVGLGLVIGLAMVGLTIPVSSFAKGVLRVCADPADLPFSNRAKEGLENRIAEVVASALDWDLQYYWWPHQRGLVRKTLQARHCDVLIGVPSDYDPVLTTRPYYRSTYVLAYRSDRGITIRSLQDPVLSQWKIGVHWDTPGHVLLAERGLTRHLVPYSLIYDPVFHPENYPGRIMEDLLSDKIDAAVVWGPIAGYFAKKKGAPVAIFPLDREPCRVPLSFNISMGVRKGDFVLKEKLESVLTAKSQEIRKILEEYGVPILEPLPQKPKREKHPHGPVHSHSHTADQAWVRPTAVMVSNNAGAGVGPGSNTPRGFVC</sequence>
<dbReference type="EMBL" id="CAJNOB010000001">
    <property type="protein sequence ID" value="CAF0689831.1"/>
    <property type="molecule type" value="Genomic_DNA"/>
</dbReference>
<keyword evidence="5" id="KW-1185">Reference proteome</keyword>
<reference evidence="4" key="1">
    <citation type="submission" date="2021-02" db="EMBL/GenBank/DDBJ databases">
        <authorList>
            <person name="Cremers G."/>
            <person name="Picone N."/>
        </authorList>
    </citation>
    <scope>NUCLEOTIDE SEQUENCE</scope>
    <source>
        <strain evidence="4">PQ17</strain>
    </source>
</reference>
<keyword evidence="1" id="KW-0732">Signal</keyword>
<dbReference type="SUPFAM" id="SSF53850">
    <property type="entry name" value="Periplasmic binding protein-like II"/>
    <property type="match status" value="1"/>
</dbReference>
<evidence type="ECO:0000259" key="3">
    <source>
        <dbReference type="SMART" id="SM00062"/>
    </source>
</evidence>
<protein>
    <submittedName>
        <fullName evidence="4">Putative periplasmic binding protein</fullName>
    </submittedName>
</protein>
<organism evidence="4 5">
    <name type="scientific">Candidatus Methylacidithermus pantelleriae</name>
    <dbReference type="NCBI Taxonomy" id="2744239"/>
    <lineage>
        <taxon>Bacteria</taxon>
        <taxon>Pseudomonadati</taxon>
        <taxon>Verrucomicrobiota</taxon>
        <taxon>Methylacidiphilae</taxon>
        <taxon>Methylacidiphilales</taxon>
        <taxon>Methylacidiphilaceae</taxon>
        <taxon>Candidatus Methylacidithermus</taxon>
    </lineage>
</organism>
<dbReference type="RefSeq" id="WP_174581805.1">
    <property type="nucleotide sequence ID" value="NZ_CAJNOB010000001.1"/>
</dbReference>
<name>A0A8J2BKN0_9BACT</name>
<comment type="caution">
    <text evidence="4">The sequence shown here is derived from an EMBL/GenBank/DDBJ whole genome shotgun (WGS) entry which is preliminary data.</text>
</comment>
<dbReference type="PANTHER" id="PTHR35936:SF17">
    <property type="entry name" value="ARGININE-BINDING EXTRACELLULAR PROTEIN ARTP"/>
    <property type="match status" value="1"/>
</dbReference>
<accession>A0A8J2BKN0</accession>
<feature type="domain" description="Solute-binding protein family 3/N-terminal" evidence="3">
    <location>
        <begin position="35"/>
        <end position="267"/>
    </location>
</feature>
<dbReference type="Gene3D" id="3.40.190.10">
    <property type="entry name" value="Periplasmic binding protein-like II"/>
    <property type="match status" value="2"/>
</dbReference>
<dbReference type="NCBIfam" id="TIGR03871">
    <property type="entry name" value="ABC_peri_MoxJ_2"/>
    <property type="match status" value="1"/>
</dbReference>
<proteinExistence type="predicted"/>
<dbReference type="PANTHER" id="PTHR35936">
    <property type="entry name" value="MEMBRANE-BOUND LYTIC MUREIN TRANSGLYCOSYLASE F"/>
    <property type="match status" value="1"/>
</dbReference>